<evidence type="ECO:0000256" key="3">
    <source>
        <dbReference type="ARBA" id="ARBA00022723"/>
    </source>
</evidence>
<proteinExistence type="predicted"/>
<keyword evidence="3" id="KW-0479">Metal-binding</keyword>
<dbReference type="CDD" id="cd02068">
    <property type="entry name" value="radical_SAM_B12_BD"/>
    <property type="match status" value="1"/>
</dbReference>
<dbReference type="AlphaFoldDB" id="X1LF35"/>
<feature type="domain" description="B12-binding" evidence="6">
    <location>
        <begin position="10"/>
        <end position="141"/>
    </location>
</feature>
<keyword evidence="4" id="KW-0408">Iron</keyword>
<evidence type="ECO:0000256" key="4">
    <source>
        <dbReference type="ARBA" id="ARBA00023004"/>
    </source>
</evidence>
<dbReference type="InterPro" id="IPR006158">
    <property type="entry name" value="Cobalamin-bd"/>
</dbReference>
<dbReference type="GO" id="GO:0046872">
    <property type="term" value="F:metal ion binding"/>
    <property type="evidence" value="ECO:0007669"/>
    <property type="project" value="UniProtKB-KW"/>
</dbReference>
<reference evidence="7" key="1">
    <citation type="journal article" date="2014" name="Front. Microbiol.">
        <title>High frequency of phylogenetically diverse reductive dehalogenase-homologous genes in deep subseafloor sedimentary metagenomes.</title>
        <authorList>
            <person name="Kawai M."/>
            <person name="Futagami T."/>
            <person name="Toyoda A."/>
            <person name="Takaki Y."/>
            <person name="Nishi S."/>
            <person name="Hori S."/>
            <person name="Arai W."/>
            <person name="Tsubouchi T."/>
            <person name="Morono Y."/>
            <person name="Uchiyama I."/>
            <person name="Ito T."/>
            <person name="Fujiyama A."/>
            <person name="Inagaki F."/>
            <person name="Takami H."/>
        </authorList>
    </citation>
    <scope>NUCLEOTIDE SEQUENCE</scope>
    <source>
        <strain evidence="7">Expedition CK06-06</strain>
    </source>
</reference>
<evidence type="ECO:0000259" key="6">
    <source>
        <dbReference type="PROSITE" id="PS51332"/>
    </source>
</evidence>
<dbReference type="Pfam" id="PF02310">
    <property type="entry name" value="B12-binding"/>
    <property type="match status" value="1"/>
</dbReference>
<dbReference type="GO" id="GO:0051536">
    <property type="term" value="F:iron-sulfur cluster binding"/>
    <property type="evidence" value="ECO:0007669"/>
    <property type="project" value="UniProtKB-KW"/>
</dbReference>
<dbReference type="PANTHER" id="PTHR43409">
    <property type="entry name" value="ANAEROBIC MAGNESIUM-PROTOPORPHYRIN IX MONOMETHYL ESTER CYCLASE-RELATED"/>
    <property type="match status" value="1"/>
</dbReference>
<keyword evidence="2" id="KW-0949">S-adenosyl-L-methionine</keyword>
<gene>
    <name evidence="7" type="ORF">S06H3_02288</name>
</gene>
<comment type="caution">
    <text evidence="7">The sequence shown here is derived from an EMBL/GenBank/DDBJ whole genome shotgun (WGS) entry which is preliminary data.</text>
</comment>
<dbReference type="Gene3D" id="3.40.50.280">
    <property type="entry name" value="Cobalamin-binding domain"/>
    <property type="match status" value="1"/>
</dbReference>
<name>X1LF35_9ZZZZ</name>
<evidence type="ECO:0000313" key="7">
    <source>
        <dbReference type="EMBL" id="GAI00985.1"/>
    </source>
</evidence>
<dbReference type="GO" id="GO:0031419">
    <property type="term" value="F:cobalamin binding"/>
    <property type="evidence" value="ECO:0007669"/>
    <property type="project" value="InterPro"/>
</dbReference>
<dbReference type="PROSITE" id="PS51332">
    <property type="entry name" value="B12_BINDING"/>
    <property type="match status" value="1"/>
</dbReference>
<feature type="non-terminal residue" evidence="7">
    <location>
        <position position="166"/>
    </location>
</feature>
<dbReference type="SUPFAM" id="SSF52242">
    <property type="entry name" value="Cobalamin (vitamin B12)-binding domain"/>
    <property type="match status" value="1"/>
</dbReference>
<sequence>MKILLIQPSQKKVYGVVVEPSYPPLGLLYIGACLEKAGHLLDLIDIDIDSFNEGKLITYINKMKPDLIGFGSTTVTINEVLKLSSLIKNTTDIPIIVGGIHATVAGKELTKDRNIDFVIKGEGEQTVVELVKVLENGHRFSEVKGIYYKNKGKVVFTGDRALIENL</sequence>
<organism evidence="7">
    <name type="scientific">marine sediment metagenome</name>
    <dbReference type="NCBI Taxonomy" id="412755"/>
    <lineage>
        <taxon>unclassified sequences</taxon>
        <taxon>metagenomes</taxon>
        <taxon>ecological metagenomes</taxon>
    </lineage>
</organism>
<accession>X1LF35</accession>
<comment type="cofactor">
    <cofactor evidence="1">
        <name>[4Fe-4S] cluster</name>
        <dbReference type="ChEBI" id="CHEBI:49883"/>
    </cofactor>
</comment>
<evidence type="ECO:0000256" key="2">
    <source>
        <dbReference type="ARBA" id="ARBA00022691"/>
    </source>
</evidence>
<dbReference type="EMBL" id="BARV01000653">
    <property type="protein sequence ID" value="GAI00985.1"/>
    <property type="molecule type" value="Genomic_DNA"/>
</dbReference>
<dbReference type="InterPro" id="IPR036724">
    <property type="entry name" value="Cobalamin-bd_sf"/>
</dbReference>
<evidence type="ECO:0000256" key="1">
    <source>
        <dbReference type="ARBA" id="ARBA00001966"/>
    </source>
</evidence>
<dbReference type="InterPro" id="IPR051198">
    <property type="entry name" value="BchE-like"/>
</dbReference>
<evidence type="ECO:0000256" key="5">
    <source>
        <dbReference type="ARBA" id="ARBA00023014"/>
    </source>
</evidence>
<keyword evidence="5" id="KW-0411">Iron-sulfur</keyword>
<protein>
    <recommendedName>
        <fullName evidence="6">B12-binding domain-containing protein</fullName>
    </recommendedName>
</protein>